<dbReference type="InterPro" id="IPR018912">
    <property type="entry name" value="DUF2478"/>
</dbReference>
<dbReference type="EMBL" id="CP020612">
    <property type="protein sequence ID" value="ARJ69067.1"/>
    <property type="molecule type" value="Genomic_DNA"/>
</dbReference>
<sequence>MLGYIIHDGRDDHNGRMAEIAMSLMADGMKLAGAVQTNQTRAGSRCDVELTILGAGGAPIVISQSLGSGAQGCRLNGDALEGAVVRVAGRLTLGTDLLIVNKFGKQEASGRGFRDLIALAIGEGIPVLTTVAPAYLGAFLDFAGDTAAQLHWWDAADWCRGTRGAAA</sequence>
<dbReference type="Pfam" id="PF10649">
    <property type="entry name" value="DUF2478"/>
    <property type="match status" value="1"/>
</dbReference>
<accession>A0A1W6CW31</accession>
<reference evidence="1 2" key="1">
    <citation type="submission" date="2017-03" db="EMBL/GenBank/DDBJ databases">
        <title>Genome sequence of Paracoccus contaminans isolated from a water microcosm.</title>
        <authorList>
            <person name="Aurass P."/>
            <person name="Karste S."/>
            <person name="Trost E."/>
            <person name="Glaeser S.P."/>
            <person name="Kaempfer P."/>
            <person name="Flieger A."/>
        </authorList>
    </citation>
    <scope>NUCLEOTIDE SEQUENCE [LARGE SCALE GENOMIC DNA]</scope>
    <source>
        <strain evidence="2">RKI 16-01929T\LMG 29738T\CCM 8701T\CIP 111112T</strain>
    </source>
</reference>
<evidence type="ECO:0000313" key="1">
    <source>
        <dbReference type="EMBL" id="ARJ69067.1"/>
    </source>
</evidence>
<dbReference type="Proteomes" id="UP000193017">
    <property type="component" value="Chromosome"/>
</dbReference>
<name>A0A1W6CW31_9RHOB</name>
<evidence type="ECO:0000313" key="2">
    <source>
        <dbReference type="Proteomes" id="UP000193017"/>
    </source>
</evidence>
<protein>
    <recommendedName>
        <fullName evidence="3">3-dehydroquinate dehydratase</fullName>
    </recommendedName>
</protein>
<organism evidence="1 2">
    <name type="scientific">Paracoccus contaminans</name>
    <dbReference type="NCBI Taxonomy" id="1945662"/>
    <lineage>
        <taxon>Bacteria</taxon>
        <taxon>Pseudomonadati</taxon>
        <taxon>Pseudomonadota</taxon>
        <taxon>Alphaproteobacteria</taxon>
        <taxon>Rhodobacterales</taxon>
        <taxon>Paracoccaceae</taxon>
        <taxon>Paracoccus</taxon>
    </lineage>
</organism>
<dbReference type="STRING" id="1945662.B0A89_04945"/>
<gene>
    <name evidence="1" type="ORF">B0A89_04945</name>
</gene>
<proteinExistence type="predicted"/>
<dbReference type="KEGG" id="pcon:B0A89_04945"/>
<keyword evidence="2" id="KW-1185">Reference proteome</keyword>
<evidence type="ECO:0008006" key="3">
    <source>
        <dbReference type="Google" id="ProtNLM"/>
    </source>
</evidence>
<dbReference type="AlphaFoldDB" id="A0A1W6CW31"/>
<dbReference type="RefSeq" id="WP_085378760.1">
    <property type="nucleotide sequence ID" value="NZ_CP020612.1"/>
</dbReference>